<dbReference type="NCBIfam" id="TIGR03634">
    <property type="entry name" value="arc_protsome_B"/>
    <property type="match status" value="1"/>
</dbReference>
<gene>
    <name evidence="10" type="primary">psmB_1</name>
    <name evidence="9" type="synonym">psmB</name>
    <name evidence="10" type="ORF">SJAV_13040</name>
</gene>
<comment type="subcellular location">
    <subcellularLocation>
        <location evidence="9">Cytoplasm</location>
    </subcellularLocation>
</comment>
<dbReference type="AlphaFoldDB" id="A0AAT9GR82"/>
<dbReference type="EC" id="3.4.25.1" evidence="9"/>
<sequence>MGYQNMEELPATALGVKLNDGVILAAERRLSYGGFVLSRAAKKVFKIGRFGIAGAGIMGDIQTLTRVMNVEIKYYEMYNNKPISVKAAAKLLSVILYQYKWTPFISELLFGGIDEEGPKLFVLDPIGSLIEDSYAAVGSGARVAIGVLEAEYDPNMSLDKGKEVVLKALKAAIERDVTSGDGIDILMIKRDNTSAEDFIKSF</sequence>
<feature type="chain" id="PRO_5043066141" description="Proteasome subunit beta" evidence="9">
    <location>
        <begin position="11"/>
        <end position="202"/>
    </location>
</feature>
<dbReference type="EMBL" id="AP031322">
    <property type="protein sequence ID" value="BFH73360.1"/>
    <property type="molecule type" value="Genomic_DNA"/>
</dbReference>
<dbReference type="InterPro" id="IPR023333">
    <property type="entry name" value="Proteasome_suB-type"/>
</dbReference>
<evidence type="ECO:0000256" key="1">
    <source>
        <dbReference type="ARBA" id="ARBA00001198"/>
    </source>
</evidence>
<dbReference type="GO" id="GO:0005737">
    <property type="term" value="C:cytoplasm"/>
    <property type="evidence" value="ECO:0007669"/>
    <property type="project" value="UniProtKB-SubCell"/>
</dbReference>
<dbReference type="InterPro" id="IPR001353">
    <property type="entry name" value="Proteasome_sua/b"/>
</dbReference>
<evidence type="ECO:0000256" key="3">
    <source>
        <dbReference type="ARBA" id="ARBA00022670"/>
    </source>
</evidence>
<dbReference type="PROSITE" id="PS00854">
    <property type="entry name" value="PROTEASOME_BETA_1"/>
    <property type="match status" value="1"/>
</dbReference>
<feature type="propeptide" id="PRO_5043066140" description="Removed in mature form; by autocatalysis" evidence="9">
    <location>
        <begin position="1"/>
        <end position="10"/>
    </location>
</feature>
<dbReference type="InterPro" id="IPR016050">
    <property type="entry name" value="Proteasome_bsu_CS"/>
</dbReference>
<dbReference type="InterPro" id="IPR000243">
    <property type="entry name" value="Pept_T1A_subB"/>
</dbReference>
<dbReference type="GO" id="GO:0019774">
    <property type="term" value="C:proteasome core complex, beta-subunit complex"/>
    <property type="evidence" value="ECO:0007669"/>
    <property type="project" value="UniProtKB-UniRule"/>
</dbReference>
<evidence type="ECO:0000313" key="10">
    <source>
        <dbReference type="EMBL" id="BFH73360.1"/>
    </source>
</evidence>
<reference evidence="10" key="1">
    <citation type="submission" date="2024-03" db="EMBL/GenBank/DDBJ databases">
        <title>Complete genome sequence of Sulfurisphaera javensis strain KD-1.</title>
        <authorList>
            <person name="Sakai H."/>
            <person name="Nur N."/>
            <person name="Suwanto A."/>
            <person name="Kurosawa N."/>
        </authorList>
    </citation>
    <scope>NUCLEOTIDE SEQUENCE</scope>
    <source>
        <strain evidence="10">KD-1</strain>
    </source>
</reference>
<protein>
    <recommendedName>
        <fullName evidence="9">Proteasome subunit beta</fullName>
        <ecNumber evidence="9">3.4.25.1</ecNumber>
    </recommendedName>
    <alternativeName>
        <fullName evidence="9">20S proteasome beta subunit</fullName>
    </alternativeName>
    <alternativeName>
        <fullName evidence="9">Proteasome core protein PsmB</fullName>
    </alternativeName>
</protein>
<evidence type="ECO:0000256" key="6">
    <source>
        <dbReference type="ARBA" id="ARBA00022813"/>
    </source>
</evidence>
<comment type="activity regulation">
    <text evidence="9">The formation of the proteasomal ATPase PAN-20S proteasome complex, via the docking of the C-termini of PAN into the intersubunit pockets in the alpha-rings, triggers opening of the gate for substrate entry. Interconversion between the open-gate and close-gate conformations leads to a dynamic regulation of the 20S proteasome proteolysis activity.</text>
</comment>
<evidence type="ECO:0000256" key="8">
    <source>
        <dbReference type="ARBA" id="ARBA00023145"/>
    </source>
</evidence>
<comment type="caution">
    <text evidence="9">Lacks conserved residue(s) required for the propagation of feature annotation.</text>
</comment>
<keyword evidence="5 9" id="KW-0378">Hydrolase</keyword>
<accession>A0AAT9GR82</accession>
<comment type="catalytic activity">
    <reaction evidence="1 9">
        <text>Cleavage of peptide bonds with very broad specificity.</text>
        <dbReference type="EC" id="3.4.25.1"/>
    </reaction>
</comment>
<evidence type="ECO:0000256" key="7">
    <source>
        <dbReference type="ARBA" id="ARBA00022942"/>
    </source>
</evidence>
<dbReference type="GO" id="GO:0004298">
    <property type="term" value="F:threonine-type endopeptidase activity"/>
    <property type="evidence" value="ECO:0007669"/>
    <property type="project" value="UniProtKB-UniRule"/>
</dbReference>
<keyword evidence="8 9" id="KW-0865">Zymogen</keyword>
<keyword evidence="3 9" id="KW-0645">Protease</keyword>
<dbReference type="InterPro" id="IPR029055">
    <property type="entry name" value="Ntn_hydrolases_N"/>
</dbReference>
<dbReference type="Gene3D" id="3.60.20.10">
    <property type="entry name" value="Glutamine Phosphoribosylpyrophosphate, subunit 1, domain 1"/>
    <property type="match status" value="1"/>
</dbReference>
<dbReference type="PROSITE" id="PS51476">
    <property type="entry name" value="PROTEASOME_BETA_2"/>
    <property type="match status" value="1"/>
</dbReference>
<keyword evidence="6 9" id="KW-0068">Autocatalytic cleavage</keyword>
<evidence type="ECO:0000256" key="4">
    <source>
        <dbReference type="ARBA" id="ARBA00022698"/>
    </source>
</evidence>
<dbReference type="Pfam" id="PF00227">
    <property type="entry name" value="Proteasome"/>
    <property type="match status" value="1"/>
</dbReference>
<dbReference type="InterPro" id="IPR019983">
    <property type="entry name" value="Pept_T1A_Psome_bsu_arc"/>
</dbReference>
<comment type="subunit">
    <text evidence="9">The 20S proteasome core is composed of 14 alpha and 14 beta subunits that assemble into four stacked heptameric rings, resulting in a barrel-shaped structure. The two inner rings, each composed of seven catalytic beta subunits, are sandwiched by two outer rings, each composed of seven alpha subunits. The catalytic chamber with the active sites is on the inside of the barrel. Has a gated structure, the ends of the cylinder being occluded by the N-termini of the alpha-subunits. Is capped at one or both ends by the proteasome regulatory ATPase, PAN.</text>
</comment>
<proteinExistence type="inferred from homology"/>
<evidence type="ECO:0000256" key="5">
    <source>
        <dbReference type="ARBA" id="ARBA00022801"/>
    </source>
</evidence>
<dbReference type="GO" id="GO:0010498">
    <property type="term" value="P:proteasomal protein catabolic process"/>
    <property type="evidence" value="ECO:0007669"/>
    <property type="project" value="UniProtKB-UniRule"/>
</dbReference>
<dbReference type="PANTHER" id="PTHR32194:SF0">
    <property type="entry name" value="ATP-DEPENDENT PROTEASE SUBUNIT HSLV"/>
    <property type="match status" value="1"/>
</dbReference>
<dbReference type="PANTHER" id="PTHR32194">
    <property type="entry name" value="METALLOPROTEASE TLDD"/>
    <property type="match status" value="1"/>
</dbReference>
<dbReference type="SUPFAM" id="SSF56235">
    <property type="entry name" value="N-terminal nucleophile aminohydrolases (Ntn hydrolases)"/>
    <property type="match status" value="1"/>
</dbReference>
<name>A0AAT9GR82_9CREN</name>
<dbReference type="KEGG" id="sjv:SJAV_13040"/>
<evidence type="ECO:0000256" key="2">
    <source>
        <dbReference type="ARBA" id="ARBA00022490"/>
    </source>
</evidence>
<evidence type="ECO:0000256" key="9">
    <source>
        <dbReference type="HAMAP-Rule" id="MF_02113"/>
    </source>
</evidence>
<keyword evidence="2 9" id="KW-0963">Cytoplasm</keyword>
<keyword evidence="7 9" id="KW-0647">Proteasome</keyword>
<dbReference type="HAMAP" id="MF_02113_A">
    <property type="entry name" value="Proteasome_B_A"/>
    <property type="match status" value="1"/>
</dbReference>
<organism evidence="10">
    <name type="scientific">Sulfurisphaera javensis</name>
    <dbReference type="NCBI Taxonomy" id="2049879"/>
    <lineage>
        <taxon>Archaea</taxon>
        <taxon>Thermoproteota</taxon>
        <taxon>Thermoprotei</taxon>
        <taxon>Sulfolobales</taxon>
        <taxon>Sulfolobaceae</taxon>
        <taxon>Sulfurisphaera</taxon>
    </lineage>
</organism>
<comment type="similarity">
    <text evidence="9">Belongs to the peptidase T1B family.</text>
</comment>
<keyword evidence="4 9" id="KW-0888">Threonine protease</keyword>
<comment type="function">
    <text evidence="9">Component of the proteasome core, a large protease complex with broad specificity involved in protein degradation.</text>
</comment>
<dbReference type="PRINTS" id="PR00141">
    <property type="entry name" value="PROTEASOME"/>
</dbReference>